<reference evidence="3 4" key="1">
    <citation type="journal article" date="2015" name="Stand. Genomic Sci.">
        <title>High quality draft genome sequence of the moderately halophilic bacterium Pontibacillus yanchengensis Y32(T) and comparison among Pontibacillus genomes.</title>
        <authorList>
            <person name="Huang J."/>
            <person name="Qiao Z.X."/>
            <person name="Tang J.W."/>
            <person name="Wang G."/>
        </authorList>
    </citation>
    <scope>NUCLEOTIDE SEQUENCE [LARGE SCALE GENOMIC DNA]</scope>
    <source>
        <strain evidence="3 4">Y32</strain>
    </source>
</reference>
<comment type="caution">
    <text evidence="3">The sequence shown here is derived from an EMBL/GenBank/DDBJ whole genome shotgun (WGS) entry which is preliminary data.</text>
</comment>
<dbReference type="Proteomes" id="UP000030147">
    <property type="component" value="Unassembled WGS sequence"/>
</dbReference>
<evidence type="ECO:0000313" key="3">
    <source>
        <dbReference type="EMBL" id="KGP70801.1"/>
    </source>
</evidence>
<feature type="chain" id="PRO_5001994042" description="Lipoprotein" evidence="2">
    <location>
        <begin position="24"/>
        <end position="184"/>
    </location>
</feature>
<feature type="compositionally biased region" description="Low complexity" evidence="1">
    <location>
        <begin position="23"/>
        <end position="51"/>
    </location>
</feature>
<keyword evidence="4" id="KW-1185">Reference proteome</keyword>
<feature type="signal peptide" evidence="2">
    <location>
        <begin position="1"/>
        <end position="23"/>
    </location>
</feature>
<gene>
    <name evidence="3" type="ORF">N782_19400</name>
</gene>
<evidence type="ECO:0000313" key="4">
    <source>
        <dbReference type="Proteomes" id="UP000030147"/>
    </source>
</evidence>
<evidence type="ECO:0000256" key="2">
    <source>
        <dbReference type="SAM" id="SignalP"/>
    </source>
</evidence>
<feature type="region of interest" description="Disordered" evidence="1">
    <location>
        <begin position="22"/>
        <end position="64"/>
    </location>
</feature>
<sequence length="184" mass="20754">MKYIKGLLSILVGAVIVLSGCGAQEEQPSSSTSEEASSSEGQSENSESEASTKTLSEDKAEQLMKDLEVRLQPRTNEDGKVIEYETKEEMVSYLSEVTDQQLAKKLVDKMYEDKEDGLYIQPDEFGPFLSPDKDYNFEEVEEGKYKLVQKNKTDAEGSFTLTVFFKLMNDTYNISDYKVESKSN</sequence>
<organism evidence="3 4">
    <name type="scientific">Pontibacillus yanchengensis Y32</name>
    <dbReference type="NCBI Taxonomy" id="1385514"/>
    <lineage>
        <taxon>Bacteria</taxon>
        <taxon>Bacillati</taxon>
        <taxon>Bacillota</taxon>
        <taxon>Bacilli</taxon>
        <taxon>Bacillales</taxon>
        <taxon>Bacillaceae</taxon>
        <taxon>Pontibacillus</taxon>
    </lineage>
</organism>
<name>A0A0A2T9Q7_9BACI</name>
<dbReference type="STRING" id="1385514.N782_19400"/>
<keyword evidence="2" id="KW-0732">Signal</keyword>
<feature type="compositionally biased region" description="Basic and acidic residues" evidence="1">
    <location>
        <begin position="55"/>
        <end position="64"/>
    </location>
</feature>
<protein>
    <recommendedName>
        <fullName evidence="5">Lipoprotein</fullName>
    </recommendedName>
</protein>
<dbReference type="eggNOG" id="ENOG5030CGM">
    <property type="taxonomic scope" value="Bacteria"/>
</dbReference>
<dbReference type="RefSeq" id="WP_036824801.1">
    <property type="nucleotide sequence ID" value="NZ_AVBF01000115.1"/>
</dbReference>
<accession>A0A0A2T9Q7</accession>
<evidence type="ECO:0000256" key="1">
    <source>
        <dbReference type="SAM" id="MobiDB-lite"/>
    </source>
</evidence>
<dbReference type="EMBL" id="AVBF01000115">
    <property type="protein sequence ID" value="KGP70801.1"/>
    <property type="molecule type" value="Genomic_DNA"/>
</dbReference>
<dbReference type="OrthoDB" id="2873528at2"/>
<dbReference type="PROSITE" id="PS51257">
    <property type="entry name" value="PROKAR_LIPOPROTEIN"/>
    <property type="match status" value="1"/>
</dbReference>
<dbReference type="AlphaFoldDB" id="A0A0A2T9Q7"/>
<evidence type="ECO:0008006" key="5">
    <source>
        <dbReference type="Google" id="ProtNLM"/>
    </source>
</evidence>
<proteinExistence type="predicted"/>